<evidence type="ECO:0000313" key="2">
    <source>
        <dbReference type="Proteomes" id="UP000676565"/>
    </source>
</evidence>
<proteinExistence type="predicted"/>
<dbReference type="EMBL" id="JAGKQQ010000001">
    <property type="protein sequence ID" value="MBP3956471.1"/>
    <property type="molecule type" value="Genomic_DNA"/>
</dbReference>
<gene>
    <name evidence="1" type="ORF">J8F10_14415</name>
</gene>
<reference evidence="1 2" key="1">
    <citation type="submission" date="2021-04" db="EMBL/GenBank/DDBJ databases">
        <authorList>
            <person name="Ivanova A."/>
        </authorList>
    </citation>
    <scope>NUCLEOTIDE SEQUENCE [LARGE SCALE GENOMIC DNA]</scope>
    <source>
        <strain evidence="1 2">G18</strain>
    </source>
</reference>
<evidence type="ECO:0000313" key="1">
    <source>
        <dbReference type="EMBL" id="MBP3956471.1"/>
    </source>
</evidence>
<name>A0ABS5BS40_9BACT</name>
<sequence length="83" mass="9471">MSEFELTLPEIYDLTARQIHSVYFHPRDKDGVIQGPAPVSAPADDRTKLTQLLAMSQIFHMKPEDVERVKQRLEALNSGVQHQ</sequence>
<comment type="caution">
    <text evidence="1">The sequence shown here is derived from an EMBL/GenBank/DDBJ whole genome shotgun (WGS) entry which is preliminary data.</text>
</comment>
<protein>
    <submittedName>
        <fullName evidence="1">Uncharacterized protein</fullName>
    </submittedName>
</protein>
<accession>A0ABS5BS40</accession>
<organism evidence="1 2">
    <name type="scientific">Gemmata palustris</name>
    <dbReference type="NCBI Taxonomy" id="2822762"/>
    <lineage>
        <taxon>Bacteria</taxon>
        <taxon>Pseudomonadati</taxon>
        <taxon>Planctomycetota</taxon>
        <taxon>Planctomycetia</taxon>
        <taxon>Gemmatales</taxon>
        <taxon>Gemmataceae</taxon>
        <taxon>Gemmata</taxon>
    </lineage>
</organism>
<dbReference type="RefSeq" id="WP_210654625.1">
    <property type="nucleotide sequence ID" value="NZ_JAGKQQ010000001.1"/>
</dbReference>
<keyword evidence="2" id="KW-1185">Reference proteome</keyword>
<dbReference type="Proteomes" id="UP000676565">
    <property type="component" value="Unassembled WGS sequence"/>
</dbReference>